<dbReference type="EMBL" id="CM023480">
    <property type="protein sequence ID" value="KAH7971008.1"/>
    <property type="molecule type" value="Genomic_DNA"/>
</dbReference>
<evidence type="ECO:0000313" key="2">
    <source>
        <dbReference type="Proteomes" id="UP000821865"/>
    </source>
</evidence>
<comment type="caution">
    <text evidence="1">The sequence shown here is derived from an EMBL/GenBank/DDBJ whole genome shotgun (WGS) entry which is preliminary data.</text>
</comment>
<name>A0ACB8DK11_DERSI</name>
<proteinExistence type="predicted"/>
<gene>
    <name evidence="1" type="ORF">HPB49_017857</name>
</gene>
<reference evidence="1" key="1">
    <citation type="submission" date="2020-05" db="EMBL/GenBank/DDBJ databases">
        <title>Large-scale comparative analyses of tick genomes elucidate their genetic diversity and vector capacities.</title>
        <authorList>
            <person name="Jia N."/>
            <person name="Wang J."/>
            <person name="Shi W."/>
            <person name="Du L."/>
            <person name="Sun Y."/>
            <person name="Zhan W."/>
            <person name="Jiang J."/>
            <person name="Wang Q."/>
            <person name="Zhang B."/>
            <person name="Ji P."/>
            <person name="Sakyi L.B."/>
            <person name="Cui X."/>
            <person name="Yuan T."/>
            <person name="Jiang B."/>
            <person name="Yang W."/>
            <person name="Lam T.T.-Y."/>
            <person name="Chang Q."/>
            <person name="Ding S."/>
            <person name="Wang X."/>
            <person name="Zhu J."/>
            <person name="Ruan X."/>
            <person name="Zhao L."/>
            <person name="Wei J."/>
            <person name="Que T."/>
            <person name="Du C."/>
            <person name="Cheng J."/>
            <person name="Dai P."/>
            <person name="Han X."/>
            <person name="Huang E."/>
            <person name="Gao Y."/>
            <person name="Liu J."/>
            <person name="Shao H."/>
            <person name="Ye R."/>
            <person name="Li L."/>
            <person name="Wei W."/>
            <person name="Wang X."/>
            <person name="Wang C."/>
            <person name="Yang T."/>
            <person name="Huo Q."/>
            <person name="Li W."/>
            <person name="Guo W."/>
            <person name="Chen H."/>
            <person name="Zhou L."/>
            <person name="Ni X."/>
            <person name="Tian J."/>
            <person name="Zhou Y."/>
            <person name="Sheng Y."/>
            <person name="Liu T."/>
            <person name="Pan Y."/>
            <person name="Xia L."/>
            <person name="Li J."/>
            <person name="Zhao F."/>
            <person name="Cao W."/>
        </authorList>
    </citation>
    <scope>NUCLEOTIDE SEQUENCE</scope>
    <source>
        <strain evidence="1">Dsil-2018</strain>
    </source>
</reference>
<protein>
    <submittedName>
        <fullName evidence="1">Uncharacterized protein</fullName>
    </submittedName>
</protein>
<organism evidence="1 2">
    <name type="scientific">Dermacentor silvarum</name>
    <name type="common">Tick</name>
    <dbReference type="NCBI Taxonomy" id="543639"/>
    <lineage>
        <taxon>Eukaryota</taxon>
        <taxon>Metazoa</taxon>
        <taxon>Ecdysozoa</taxon>
        <taxon>Arthropoda</taxon>
        <taxon>Chelicerata</taxon>
        <taxon>Arachnida</taxon>
        <taxon>Acari</taxon>
        <taxon>Parasitiformes</taxon>
        <taxon>Ixodida</taxon>
        <taxon>Ixodoidea</taxon>
        <taxon>Ixodidae</taxon>
        <taxon>Rhipicephalinae</taxon>
        <taxon>Dermacentor</taxon>
    </lineage>
</organism>
<accession>A0ACB8DK11</accession>
<dbReference type="Proteomes" id="UP000821865">
    <property type="component" value="Chromosome 11"/>
</dbReference>
<evidence type="ECO:0000313" key="1">
    <source>
        <dbReference type="EMBL" id="KAH7971008.1"/>
    </source>
</evidence>
<keyword evidence="2" id="KW-1185">Reference proteome</keyword>
<sequence>MQVAQQSWNSQDKNSTVTPKFTTPGHQSMDRVSNNRSLALASPGANNRMLEEGQNNINALSQVSGGTLHRSSASSNISAINSPEQQQPPSQHHPNKLQWTPSHLKSGQAAQNGHHHRTWAHSQRPGHNSDSSSVYSAFAHHIYESIDGDPSSVDRLSDVPPPPAPPQSEAFYGDLSDMSQHSSSSYGYDQRPLLVTPLPGKYQATPLEHVMQGFARAHATSSPEMPRYGTEQQRHYGSGRRKHGIVGFNGPPYSPKMLYEAALAQRLEDAPTNFSSDSGMVADSEDCWGTSPTLPNFLHGPVVSNPVVVAVLDGEKVVSRIRPDAMMTTPSEPRLQQQQQQSQHQQRYNLSTYC</sequence>